<accession>M0IMA2</accession>
<dbReference type="Proteomes" id="UP000011508">
    <property type="component" value="Unassembled WGS sequence"/>
</dbReference>
<keyword evidence="3" id="KW-1185">Reference proteome</keyword>
<proteinExistence type="predicted"/>
<name>M0IMA2_9EURY</name>
<sequence length="79" mass="8986">MMLRKRWEPLEKRTVGKAPEAYGYYELGDADGDLVGRGVGVLRDELKEALAYGDAERVRWERATSLDHAERLAEEHDPA</sequence>
<gene>
    <name evidence="2" type="ORF">C441_03857</name>
</gene>
<comment type="caution">
    <text evidence="2">The sequence shown here is derived from an EMBL/GenBank/DDBJ whole genome shotgun (WGS) entry which is preliminary data.</text>
</comment>
<dbReference type="AlphaFoldDB" id="M0IMA2"/>
<dbReference type="EMBL" id="AOLM01000004">
    <property type="protein sequence ID" value="ELZ97936.1"/>
    <property type="molecule type" value="Genomic_DNA"/>
</dbReference>
<dbReference type="InterPro" id="IPR055930">
    <property type="entry name" value="DUF7508"/>
</dbReference>
<reference evidence="2 3" key="1">
    <citation type="journal article" date="2014" name="PLoS Genet.">
        <title>Phylogenetically driven sequencing of extremely halophilic archaea reveals strategies for static and dynamic osmo-response.</title>
        <authorList>
            <person name="Becker E.A."/>
            <person name="Seitzer P.M."/>
            <person name="Tritt A."/>
            <person name="Larsen D."/>
            <person name="Krusor M."/>
            <person name="Yao A.I."/>
            <person name="Wu D."/>
            <person name="Madern D."/>
            <person name="Eisen J.A."/>
            <person name="Darling A.E."/>
            <person name="Facciotti M.T."/>
        </authorList>
    </citation>
    <scope>NUCLEOTIDE SEQUENCE [LARGE SCALE GENOMIC DNA]</scope>
    <source>
        <strain evidence="2 3">ATCC BAA-897</strain>
    </source>
</reference>
<evidence type="ECO:0000313" key="3">
    <source>
        <dbReference type="Proteomes" id="UP000011508"/>
    </source>
</evidence>
<dbReference type="Pfam" id="PF24348">
    <property type="entry name" value="DUF7508"/>
    <property type="match status" value="1"/>
</dbReference>
<protein>
    <recommendedName>
        <fullName evidence="1">DUF7508 domain-containing protein</fullName>
    </recommendedName>
</protein>
<dbReference type="PATRIC" id="fig|662480.6.peg.777"/>
<feature type="domain" description="DUF7508" evidence="1">
    <location>
        <begin position="1"/>
        <end position="77"/>
    </location>
</feature>
<evidence type="ECO:0000313" key="2">
    <source>
        <dbReference type="EMBL" id="ELZ97936.1"/>
    </source>
</evidence>
<evidence type="ECO:0000259" key="1">
    <source>
        <dbReference type="Pfam" id="PF24348"/>
    </source>
</evidence>
<organism evidence="2 3">
    <name type="scientific">Haloferax sulfurifontis ATCC BAA-897</name>
    <dbReference type="NCBI Taxonomy" id="662480"/>
    <lineage>
        <taxon>Archaea</taxon>
        <taxon>Methanobacteriati</taxon>
        <taxon>Methanobacteriota</taxon>
        <taxon>Stenosarchaea group</taxon>
        <taxon>Halobacteria</taxon>
        <taxon>Halobacteriales</taxon>
        <taxon>Haloferacaceae</taxon>
        <taxon>Haloferax</taxon>
    </lineage>
</organism>